<name>A0A679IHZ0_9ENTE</name>
<keyword evidence="6" id="KW-1185">Reference proteome</keyword>
<dbReference type="AlphaFoldDB" id="A0A679IHZ0"/>
<dbReference type="InterPro" id="IPR042002">
    <property type="entry name" value="Sortase_C"/>
</dbReference>
<dbReference type="GO" id="GO:0016787">
    <property type="term" value="F:hydrolase activity"/>
    <property type="evidence" value="ECO:0007669"/>
    <property type="project" value="UniProtKB-KW"/>
</dbReference>
<proteinExistence type="predicted"/>
<evidence type="ECO:0000256" key="2">
    <source>
        <dbReference type="PIRSR" id="PIRSR605754-1"/>
    </source>
</evidence>
<evidence type="ECO:0000256" key="3">
    <source>
        <dbReference type="SAM" id="Coils"/>
    </source>
</evidence>
<evidence type="ECO:0000313" key="6">
    <source>
        <dbReference type="Proteomes" id="UP000502998"/>
    </source>
</evidence>
<dbReference type="Proteomes" id="UP000502998">
    <property type="component" value="Chromosome"/>
</dbReference>
<dbReference type="EMBL" id="AP022822">
    <property type="protein sequence ID" value="BCA84716.1"/>
    <property type="molecule type" value="Genomic_DNA"/>
</dbReference>
<dbReference type="RefSeq" id="WP_173102102.1">
    <property type="nucleotide sequence ID" value="NZ_AP022822.1"/>
</dbReference>
<evidence type="ECO:0000256" key="4">
    <source>
        <dbReference type="SAM" id="Phobius"/>
    </source>
</evidence>
<dbReference type="SUPFAM" id="SSF63817">
    <property type="entry name" value="Sortase"/>
    <property type="match status" value="1"/>
</dbReference>
<feature type="active site" description="Proton donor/acceptor" evidence="2">
    <location>
        <position position="169"/>
    </location>
</feature>
<evidence type="ECO:0000256" key="1">
    <source>
        <dbReference type="ARBA" id="ARBA00022801"/>
    </source>
</evidence>
<dbReference type="Gene3D" id="2.40.260.10">
    <property type="entry name" value="Sortase"/>
    <property type="match status" value="1"/>
</dbReference>
<keyword evidence="4" id="KW-1133">Transmembrane helix</keyword>
<feature type="coiled-coil region" evidence="3">
    <location>
        <begin position="54"/>
        <end position="81"/>
    </location>
</feature>
<keyword evidence="4" id="KW-0472">Membrane</keyword>
<dbReference type="Pfam" id="PF04203">
    <property type="entry name" value="Sortase"/>
    <property type="match status" value="1"/>
</dbReference>
<accession>A0A679IHZ0</accession>
<protein>
    <recommendedName>
        <fullName evidence="7">Class C sortase</fullName>
    </recommendedName>
</protein>
<feature type="active site" description="Acyl-thioester intermediate" evidence="2">
    <location>
        <position position="231"/>
    </location>
</feature>
<dbReference type="CDD" id="cd05827">
    <property type="entry name" value="Sortase_C"/>
    <property type="match status" value="1"/>
</dbReference>
<keyword evidence="3" id="KW-0175">Coiled coil</keyword>
<keyword evidence="4" id="KW-0812">Transmembrane</keyword>
<evidence type="ECO:0000313" key="5">
    <source>
        <dbReference type="EMBL" id="BCA84716.1"/>
    </source>
</evidence>
<keyword evidence="1" id="KW-0378">Hydrolase</keyword>
<organism evidence="5 6">
    <name type="scientific">Enterococcus saigonensis</name>
    <dbReference type="NCBI Taxonomy" id="1805431"/>
    <lineage>
        <taxon>Bacteria</taxon>
        <taxon>Bacillati</taxon>
        <taxon>Bacillota</taxon>
        <taxon>Bacilli</taxon>
        <taxon>Lactobacillales</taxon>
        <taxon>Enterococcaceae</taxon>
        <taxon>Enterococcus</taxon>
    </lineage>
</organism>
<gene>
    <name evidence="5" type="ORF">EsVE80_02390</name>
</gene>
<dbReference type="InterPro" id="IPR005754">
    <property type="entry name" value="Sortase"/>
</dbReference>
<feature type="transmembrane region" description="Helical" evidence="4">
    <location>
        <begin position="269"/>
        <end position="288"/>
    </location>
</feature>
<sequence length="420" mass="48053">MSKKKSNKNKMTKDEKINLGLKFMMVILFLIGAAVFSYPFVVDSLNNYIDQQRIESYQKELQEKNQKETAALKKKKAAENAKMAAKGTSIPGMGVVEDPFEESVGHNTSPGRAYFAQHTVGAIYIPKINISLPVFDTTNDVLLDKGATILQGSSFPIGGKSTHSVITGHTGLPNKMIFTEVDKLEKGDKFYLEILNEKLAYQVTKIKTVLPNELDTLKVVPNQDLVTLVTCTPYMINSHRLLVTGSRIPYEEEMKKQIQKAKEYHKQRFIEYIGMIVLALGIFFYWVWRKIVLIRSRKRQYDLVFQVVDEENKQNIIGKTFCLLDYQGRKIETQADDFPKTAISDEAGYVVFKQIPGNIYRVVLDTTTQPYLKAKIARVKDSRFKIKTKKGLLKKIGKSKERNYQMNWQGGRYEEKSSQR</sequence>
<dbReference type="NCBIfam" id="TIGR01076">
    <property type="entry name" value="sortase_fam"/>
    <property type="match status" value="1"/>
</dbReference>
<reference evidence="5 6" key="1">
    <citation type="submission" date="2020-02" db="EMBL/GenBank/DDBJ databases">
        <title>Characterization of vanA genotype vancomycin-resistant Enterococcus saigonensis VE80.</title>
        <authorList>
            <person name="Harada T."/>
            <person name="Motooka D."/>
            <person name="Nakamura S."/>
            <person name="Yamamoto Y."/>
            <person name="Kawahara R."/>
            <person name="Kawatsu K."/>
        </authorList>
    </citation>
    <scope>NUCLEOTIDE SEQUENCE [LARGE SCALE GENOMIC DNA]</scope>
    <source>
        <strain evidence="5 6">VE80</strain>
    </source>
</reference>
<feature type="transmembrane region" description="Helical" evidence="4">
    <location>
        <begin position="21"/>
        <end position="41"/>
    </location>
</feature>
<evidence type="ECO:0008006" key="7">
    <source>
        <dbReference type="Google" id="ProtNLM"/>
    </source>
</evidence>
<dbReference type="NCBIfam" id="NF033745">
    <property type="entry name" value="class_C_sortase"/>
    <property type="match status" value="1"/>
</dbReference>
<dbReference type="KEGG" id="esg:EsVE80_02390"/>
<dbReference type="InterPro" id="IPR023365">
    <property type="entry name" value="Sortase_dom-sf"/>
</dbReference>